<organism evidence="6 7">
    <name type="scientific">Desulfoluna butyratoxydans</name>
    <dbReference type="NCBI Taxonomy" id="231438"/>
    <lineage>
        <taxon>Bacteria</taxon>
        <taxon>Pseudomonadati</taxon>
        <taxon>Thermodesulfobacteriota</taxon>
        <taxon>Desulfobacteria</taxon>
        <taxon>Desulfobacterales</taxon>
        <taxon>Desulfolunaceae</taxon>
        <taxon>Desulfoluna</taxon>
    </lineage>
</organism>
<evidence type="ECO:0000259" key="4">
    <source>
        <dbReference type="PROSITE" id="PS50902"/>
    </source>
</evidence>
<name>A0A4U8YRL3_9BACT</name>
<dbReference type="Proteomes" id="UP000507962">
    <property type="component" value="Unassembled WGS sequence"/>
</dbReference>
<dbReference type="InterPro" id="IPR029039">
    <property type="entry name" value="Flavoprotein-like_sf"/>
</dbReference>
<dbReference type="PROSITE" id="PS50902">
    <property type="entry name" value="FLAVODOXIN_LIKE"/>
    <property type="match status" value="1"/>
</dbReference>
<evidence type="ECO:0000313" key="7">
    <source>
        <dbReference type="Proteomes" id="UP000507962"/>
    </source>
</evidence>
<dbReference type="GO" id="GO:0010181">
    <property type="term" value="F:FMN binding"/>
    <property type="evidence" value="ECO:0007669"/>
    <property type="project" value="InterPro"/>
</dbReference>
<dbReference type="Pfam" id="PF13746">
    <property type="entry name" value="Fer4_18"/>
    <property type="match status" value="1"/>
</dbReference>
<dbReference type="EMBL" id="CAADHO010000002">
    <property type="protein sequence ID" value="VFQ43913.1"/>
    <property type="molecule type" value="Genomic_DNA"/>
</dbReference>
<dbReference type="GO" id="GO:0046872">
    <property type="term" value="F:metal ion binding"/>
    <property type="evidence" value="ECO:0007669"/>
    <property type="project" value="UniProtKB-KW"/>
</dbReference>
<evidence type="ECO:0000256" key="2">
    <source>
        <dbReference type="ARBA" id="ARBA00023004"/>
    </source>
</evidence>
<dbReference type="GO" id="GO:0051536">
    <property type="term" value="F:iron-sulfur cluster binding"/>
    <property type="evidence" value="ECO:0007669"/>
    <property type="project" value="UniProtKB-KW"/>
</dbReference>
<dbReference type="Gene3D" id="3.30.70.20">
    <property type="match status" value="1"/>
</dbReference>
<dbReference type="InterPro" id="IPR017900">
    <property type="entry name" value="4Fe4S_Fe_S_CS"/>
</dbReference>
<evidence type="ECO:0000256" key="3">
    <source>
        <dbReference type="ARBA" id="ARBA00023014"/>
    </source>
</evidence>
<dbReference type="PROSITE" id="PS00198">
    <property type="entry name" value="4FE4S_FER_1"/>
    <property type="match status" value="2"/>
</dbReference>
<keyword evidence="1" id="KW-0479">Metal-binding</keyword>
<evidence type="ECO:0000256" key="1">
    <source>
        <dbReference type="ARBA" id="ARBA00022723"/>
    </source>
</evidence>
<keyword evidence="3" id="KW-0411">Iron-sulfur</keyword>
<dbReference type="InterPro" id="IPR017896">
    <property type="entry name" value="4Fe4S_Fe-S-bd"/>
</dbReference>
<keyword evidence="2" id="KW-0408">Iron</keyword>
<dbReference type="SUPFAM" id="SSF54862">
    <property type="entry name" value="4Fe-4S ferredoxins"/>
    <property type="match status" value="1"/>
</dbReference>
<sequence length="265" mass="28582">MYFSPTGTTRHVVCGLATALAEKVLGSAEVEQKDFTLPGARKDVVSFGPQDLVVFGVPVYAGRVPNVLLKYLDTIEGRGARAVPVVLFGNRHYDDALVELADILQAKGFSIVAGGAFVGEHSFSKTLGQGRPDGKDNALVADFADKIAAKLSGPEPAAPAPLKGHRPYRPYYKPKNPDGVSVDIRKVAPKTSVDCTDCKLCVTVCPMGSIDPEDVSTINGICIKCGACIKACPVQAKYYDNENYLRHKHELEVEFADRKEPEVFV</sequence>
<dbReference type="InterPro" id="IPR047964">
    <property type="entry name" value="EFR1-like"/>
</dbReference>
<feature type="domain" description="4Fe-4S ferredoxin-type" evidence="5">
    <location>
        <begin position="185"/>
        <end position="212"/>
    </location>
</feature>
<accession>A0A4U8YRL3</accession>
<gene>
    <name evidence="6" type="ORF">MSL71_15560</name>
</gene>
<dbReference type="PANTHER" id="PTHR43122">
    <property type="entry name" value="FERREDOXIN SUBUNIT OF PYRUVATE:FLAVODOXIN OXIDOREDUCTASE-RELATED"/>
    <property type="match status" value="1"/>
</dbReference>
<proteinExistence type="predicted"/>
<dbReference type="PROSITE" id="PS51379">
    <property type="entry name" value="4FE4S_FER_2"/>
    <property type="match status" value="2"/>
</dbReference>
<evidence type="ECO:0000313" key="6">
    <source>
        <dbReference type="EMBL" id="VFQ43913.1"/>
    </source>
</evidence>
<dbReference type="NCBIfam" id="NF038196">
    <property type="entry name" value="ferrodoxin_EFR1"/>
    <property type="match status" value="1"/>
</dbReference>
<dbReference type="AlphaFoldDB" id="A0A4U8YRL3"/>
<evidence type="ECO:0000259" key="5">
    <source>
        <dbReference type="PROSITE" id="PS51379"/>
    </source>
</evidence>
<feature type="domain" description="Flavodoxin-like" evidence="4">
    <location>
        <begin position="1"/>
        <end position="148"/>
    </location>
</feature>
<dbReference type="Gene3D" id="3.40.50.360">
    <property type="match status" value="1"/>
</dbReference>
<dbReference type="SUPFAM" id="SSF52218">
    <property type="entry name" value="Flavoproteins"/>
    <property type="match status" value="1"/>
</dbReference>
<reference evidence="6 7" key="1">
    <citation type="submission" date="2019-03" db="EMBL/GenBank/DDBJ databases">
        <authorList>
            <person name="Nijsse B."/>
        </authorList>
    </citation>
    <scope>NUCLEOTIDE SEQUENCE [LARGE SCALE GENOMIC DNA]</scope>
    <source>
        <strain evidence="6">Desulfoluna butyratoxydans MSL71</strain>
    </source>
</reference>
<feature type="domain" description="4Fe-4S ferredoxin-type" evidence="5">
    <location>
        <begin position="213"/>
        <end position="242"/>
    </location>
</feature>
<dbReference type="PANTHER" id="PTHR43122:SF1">
    <property type="entry name" value="IRON-SULFUR-BINDING PROTEIN"/>
    <property type="match status" value="1"/>
</dbReference>
<protein>
    <submittedName>
        <fullName evidence="6">4fe-4s dicluster domain</fullName>
    </submittedName>
</protein>
<dbReference type="InterPro" id="IPR008254">
    <property type="entry name" value="Flavodoxin/NO_synth"/>
</dbReference>
<keyword evidence="7" id="KW-1185">Reference proteome</keyword>